<feature type="compositionally biased region" description="Basic and acidic residues" evidence="1">
    <location>
        <begin position="92"/>
        <end position="136"/>
    </location>
</feature>
<organism evidence="2 3">
    <name type="scientific">Heliocybe sulcata</name>
    <dbReference type="NCBI Taxonomy" id="5364"/>
    <lineage>
        <taxon>Eukaryota</taxon>
        <taxon>Fungi</taxon>
        <taxon>Dikarya</taxon>
        <taxon>Basidiomycota</taxon>
        <taxon>Agaricomycotina</taxon>
        <taxon>Agaricomycetes</taxon>
        <taxon>Gloeophyllales</taxon>
        <taxon>Gloeophyllaceae</taxon>
        <taxon>Heliocybe</taxon>
    </lineage>
</organism>
<evidence type="ECO:0000313" key="3">
    <source>
        <dbReference type="Proteomes" id="UP000305948"/>
    </source>
</evidence>
<dbReference type="Proteomes" id="UP000305948">
    <property type="component" value="Unassembled WGS sequence"/>
</dbReference>
<feature type="region of interest" description="Disordered" evidence="1">
    <location>
        <begin position="486"/>
        <end position="518"/>
    </location>
</feature>
<gene>
    <name evidence="2" type="ORF">OE88DRAFT_327325</name>
</gene>
<feature type="compositionally biased region" description="Polar residues" evidence="1">
    <location>
        <begin position="51"/>
        <end position="66"/>
    </location>
</feature>
<name>A0A5C3MZ48_9AGAM</name>
<feature type="region of interest" description="Disordered" evidence="1">
    <location>
        <begin position="24"/>
        <end position="136"/>
    </location>
</feature>
<evidence type="ECO:0000313" key="2">
    <source>
        <dbReference type="EMBL" id="TFK50142.1"/>
    </source>
</evidence>
<dbReference type="OrthoDB" id="3222645at2759"/>
<feature type="region of interest" description="Disordered" evidence="1">
    <location>
        <begin position="302"/>
        <end position="334"/>
    </location>
</feature>
<feature type="compositionally biased region" description="Low complexity" evidence="1">
    <location>
        <begin position="493"/>
        <end position="505"/>
    </location>
</feature>
<evidence type="ECO:0000256" key="1">
    <source>
        <dbReference type="SAM" id="MobiDB-lite"/>
    </source>
</evidence>
<reference evidence="2 3" key="1">
    <citation type="journal article" date="2019" name="Nat. Ecol. Evol.">
        <title>Megaphylogeny resolves global patterns of mushroom evolution.</title>
        <authorList>
            <person name="Varga T."/>
            <person name="Krizsan K."/>
            <person name="Foldi C."/>
            <person name="Dima B."/>
            <person name="Sanchez-Garcia M."/>
            <person name="Sanchez-Ramirez S."/>
            <person name="Szollosi G.J."/>
            <person name="Szarkandi J.G."/>
            <person name="Papp V."/>
            <person name="Albert L."/>
            <person name="Andreopoulos W."/>
            <person name="Angelini C."/>
            <person name="Antonin V."/>
            <person name="Barry K.W."/>
            <person name="Bougher N.L."/>
            <person name="Buchanan P."/>
            <person name="Buyck B."/>
            <person name="Bense V."/>
            <person name="Catcheside P."/>
            <person name="Chovatia M."/>
            <person name="Cooper J."/>
            <person name="Damon W."/>
            <person name="Desjardin D."/>
            <person name="Finy P."/>
            <person name="Geml J."/>
            <person name="Haridas S."/>
            <person name="Hughes K."/>
            <person name="Justo A."/>
            <person name="Karasinski D."/>
            <person name="Kautmanova I."/>
            <person name="Kiss B."/>
            <person name="Kocsube S."/>
            <person name="Kotiranta H."/>
            <person name="LaButti K.M."/>
            <person name="Lechner B.E."/>
            <person name="Liimatainen K."/>
            <person name="Lipzen A."/>
            <person name="Lukacs Z."/>
            <person name="Mihaltcheva S."/>
            <person name="Morgado L.N."/>
            <person name="Niskanen T."/>
            <person name="Noordeloos M.E."/>
            <person name="Ohm R.A."/>
            <person name="Ortiz-Santana B."/>
            <person name="Ovrebo C."/>
            <person name="Racz N."/>
            <person name="Riley R."/>
            <person name="Savchenko A."/>
            <person name="Shiryaev A."/>
            <person name="Soop K."/>
            <person name="Spirin V."/>
            <person name="Szebenyi C."/>
            <person name="Tomsovsky M."/>
            <person name="Tulloss R.E."/>
            <person name="Uehling J."/>
            <person name="Grigoriev I.V."/>
            <person name="Vagvolgyi C."/>
            <person name="Papp T."/>
            <person name="Martin F.M."/>
            <person name="Miettinen O."/>
            <person name="Hibbett D.S."/>
            <person name="Nagy L.G."/>
        </authorList>
    </citation>
    <scope>NUCLEOTIDE SEQUENCE [LARGE SCALE GENOMIC DNA]</scope>
    <source>
        <strain evidence="2 3">OMC1185</strain>
    </source>
</reference>
<feature type="compositionally biased region" description="Basic and acidic residues" evidence="1">
    <location>
        <begin position="68"/>
        <end position="77"/>
    </location>
</feature>
<dbReference type="EMBL" id="ML213514">
    <property type="protein sequence ID" value="TFK50142.1"/>
    <property type="molecule type" value="Genomic_DNA"/>
</dbReference>
<sequence length="711" mass="79344">MNSFWTFLDNYVFARLPSIRIVSDDLESSDSESSSSYYAARSIKKRRPSLRSPSYSNIATNNSPARSQRADRDRDLELGENTELLQRTPPRQRRESDRQQRDEARELREQERQQRERARERERQEAMEREQEREREVQRLRARLVEYDRDREKDRILIQSLQTENASLQSKVATIQSSLSNAVSQLSAITTKHSALQTVHASLQAKYAALQSQPQSPAPSPISPPVELRALHDKYDGLKGAYGQAITELKEKKEEVKSLQTFLNRTDEWSGAQIVQSIKDLNGEIVQLAALIADEFCFPVSSDTSSRGLDIPRPRSRLPSHSKSIPSSGSLRSLLSPSHQLSEAVPSHYLMRASFPPALLDLLQTHAADPEPTFVQFVIQAWLVQCCSIIFDSFCFGLRPELDVSLRHLWDTVKKNELQATASRWRSLTYMYCRPLASRSVDGPGSSSLGLSQAADPQSALTSMFMDGLQSLLTLSVSSAETPVNSVSGLTTPSASPARSSPISRLTSPAPTLPDAPTTRFLQPSVELLAERHNTAVCRIFERAIKTSEVLKTGVMSAWFDPVSIGPMTRETSLSLWYDYRSKSSRPRRDSSASSQAYAGGSTSRSLKDALMTWNSDQSRFTFNPNVMENMYNGASAAAPVKGEQKDLERDQKVLCTVELGLVCVRRESVAAEVNGSETSLKGEDPKPGETMSRNLLVKPKVLLESVRDIL</sequence>
<proteinExistence type="predicted"/>
<protein>
    <submittedName>
        <fullName evidence="2">Uncharacterized protein</fullName>
    </submittedName>
</protein>
<keyword evidence="3" id="KW-1185">Reference proteome</keyword>
<accession>A0A5C3MZ48</accession>
<dbReference type="STRING" id="5364.A0A5C3MZ48"/>
<dbReference type="AlphaFoldDB" id="A0A5C3MZ48"/>
<feature type="compositionally biased region" description="Low complexity" evidence="1">
    <location>
        <begin position="321"/>
        <end position="334"/>
    </location>
</feature>